<comment type="caution">
    <text evidence="1">The sequence shown here is derived from an EMBL/GenBank/DDBJ whole genome shotgun (WGS) entry which is preliminary data.</text>
</comment>
<dbReference type="AlphaFoldDB" id="A0A317AB65"/>
<dbReference type="GeneID" id="90953838"/>
<dbReference type="KEGG" id="ptrr:90953838"/>
<reference evidence="1 2" key="1">
    <citation type="journal article" date="2018" name="BMC Genomics">
        <title>Comparative genomics of the wheat fungal pathogen Pyrenophora tritici-repentis reveals chromosomal variations and genome plasticity.</title>
        <authorList>
            <person name="Moolhuijzen P."/>
            <person name="See P.T."/>
            <person name="Hane J.K."/>
            <person name="Shi G."/>
            <person name="Liu Z."/>
            <person name="Oliver R.P."/>
            <person name="Moffat C.S."/>
        </authorList>
    </citation>
    <scope>NUCLEOTIDE SEQUENCE [LARGE SCALE GENOMIC DNA]</scope>
    <source>
        <strain evidence="1">M4</strain>
    </source>
</reference>
<dbReference type="RefSeq" id="XP_065964863.1">
    <property type="nucleotide sequence ID" value="XM_066102661.1"/>
</dbReference>
<gene>
    <name evidence="1" type="ORF">PtrM4_002970</name>
</gene>
<accession>A0A317AB65</accession>
<dbReference type="EMBL" id="NQIK02000001">
    <property type="protein sequence ID" value="KAF7576057.1"/>
    <property type="molecule type" value="Genomic_DNA"/>
</dbReference>
<protein>
    <submittedName>
        <fullName evidence="1">Uncharacterized protein</fullName>
    </submittedName>
</protein>
<evidence type="ECO:0000313" key="2">
    <source>
        <dbReference type="Proteomes" id="UP000245464"/>
    </source>
</evidence>
<proteinExistence type="predicted"/>
<sequence>MPILTSEEYEGVRKMLTECRALLWITGDMVANPGNGISLGVIRTVRWERDLDDANLVT</sequence>
<organism evidence="1 2">
    <name type="scientific">Pyrenophora tritici-repentis</name>
    <dbReference type="NCBI Taxonomy" id="45151"/>
    <lineage>
        <taxon>Eukaryota</taxon>
        <taxon>Fungi</taxon>
        <taxon>Dikarya</taxon>
        <taxon>Ascomycota</taxon>
        <taxon>Pezizomycotina</taxon>
        <taxon>Dothideomycetes</taxon>
        <taxon>Pleosporomycetidae</taxon>
        <taxon>Pleosporales</taxon>
        <taxon>Pleosporineae</taxon>
        <taxon>Pleosporaceae</taxon>
        <taxon>Pyrenophora</taxon>
    </lineage>
</organism>
<name>A0A317AB65_9PLEO</name>
<evidence type="ECO:0000313" key="1">
    <source>
        <dbReference type="EMBL" id="KAF7576057.1"/>
    </source>
</evidence>
<dbReference type="Proteomes" id="UP000245464">
    <property type="component" value="Chromosome 1"/>
</dbReference>